<gene>
    <name evidence="1" type="ORF">ARMGADRAFT_1040019</name>
</gene>
<sequence>MRPFRYYFLTLLNLDAHLPPVRVETPLPKLDGVIDSADFKPSKSSRSRVKPFCARVTFVTQLSQIPTPLDDSATLSRAVATLAAGRPKKALTQLTVQNRELPVPIIQSNARLSNRKMGPSNSRLSNRGRFPGIATENAFYTSEPKLIAPVAFYQSCFIGMI</sequence>
<accession>A0A2H3CUQ4</accession>
<organism evidence="1 2">
    <name type="scientific">Armillaria gallica</name>
    <name type="common">Bulbous honey fungus</name>
    <name type="synonym">Armillaria bulbosa</name>
    <dbReference type="NCBI Taxonomy" id="47427"/>
    <lineage>
        <taxon>Eukaryota</taxon>
        <taxon>Fungi</taxon>
        <taxon>Dikarya</taxon>
        <taxon>Basidiomycota</taxon>
        <taxon>Agaricomycotina</taxon>
        <taxon>Agaricomycetes</taxon>
        <taxon>Agaricomycetidae</taxon>
        <taxon>Agaricales</taxon>
        <taxon>Marasmiineae</taxon>
        <taxon>Physalacriaceae</taxon>
        <taxon>Armillaria</taxon>
    </lineage>
</organism>
<dbReference type="Proteomes" id="UP000217790">
    <property type="component" value="Unassembled WGS sequence"/>
</dbReference>
<dbReference type="EMBL" id="KZ293744">
    <property type="protein sequence ID" value="PBK80487.1"/>
    <property type="molecule type" value="Genomic_DNA"/>
</dbReference>
<name>A0A2H3CUQ4_ARMGA</name>
<evidence type="ECO:0000313" key="2">
    <source>
        <dbReference type="Proteomes" id="UP000217790"/>
    </source>
</evidence>
<dbReference type="InParanoid" id="A0A2H3CUQ4"/>
<reference evidence="2" key="1">
    <citation type="journal article" date="2017" name="Nat. Ecol. Evol.">
        <title>Genome expansion and lineage-specific genetic innovations in the forest pathogenic fungi Armillaria.</title>
        <authorList>
            <person name="Sipos G."/>
            <person name="Prasanna A.N."/>
            <person name="Walter M.C."/>
            <person name="O'Connor E."/>
            <person name="Balint B."/>
            <person name="Krizsan K."/>
            <person name="Kiss B."/>
            <person name="Hess J."/>
            <person name="Varga T."/>
            <person name="Slot J."/>
            <person name="Riley R."/>
            <person name="Boka B."/>
            <person name="Rigling D."/>
            <person name="Barry K."/>
            <person name="Lee J."/>
            <person name="Mihaltcheva S."/>
            <person name="LaButti K."/>
            <person name="Lipzen A."/>
            <person name="Waldron R."/>
            <person name="Moloney N.M."/>
            <person name="Sperisen C."/>
            <person name="Kredics L."/>
            <person name="Vagvoelgyi C."/>
            <person name="Patrignani A."/>
            <person name="Fitzpatrick D."/>
            <person name="Nagy I."/>
            <person name="Doyle S."/>
            <person name="Anderson J.B."/>
            <person name="Grigoriev I.V."/>
            <person name="Gueldener U."/>
            <person name="Muensterkoetter M."/>
            <person name="Nagy L.G."/>
        </authorList>
    </citation>
    <scope>NUCLEOTIDE SEQUENCE [LARGE SCALE GENOMIC DNA]</scope>
    <source>
        <strain evidence="2">Ar21-2</strain>
    </source>
</reference>
<evidence type="ECO:0000313" key="1">
    <source>
        <dbReference type="EMBL" id="PBK80487.1"/>
    </source>
</evidence>
<proteinExistence type="predicted"/>
<protein>
    <submittedName>
        <fullName evidence="1">Uncharacterized protein</fullName>
    </submittedName>
</protein>
<dbReference type="AlphaFoldDB" id="A0A2H3CUQ4"/>
<keyword evidence="2" id="KW-1185">Reference proteome</keyword>